<evidence type="ECO:0000259" key="8">
    <source>
        <dbReference type="Pfam" id="PF01120"/>
    </source>
</evidence>
<gene>
    <name evidence="9" type="ORF">H9863_00700</name>
</gene>
<dbReference type="PANTHER" id="PTHR10030">
    <property type="entry name" value="ALPHA-L-FUCOSIDASE"/>
    <property type="match status" value="1"/>
</dbReference>
<dbReference type="Gene3D" id="3.20.20.80">
    <property type="entry name" value="Glycosidases"/>
    <property type="match status" value="1"/>
</dbReference>
<reference evidence="9" key="2">
    <citation type="submission" date="2021-04" db="EMBL/GenBank/DDBJ databases">
        <authorList>
            <person name="Gilroy R."/>
        </authorList>
    </citation>
    <scope>NUCLEOTIDE SEQUENCE</scope>
    <source>
        <strain evidence="9">23274</strain>
    </source>
</reference>
<evidence type="ECO:0000256" key="4">
    <source>
        <dbReference type="ARBA" id="ARBA00022729"/>
    </source>
</evidence>
<dbReference type="InterPro" id="IPR017853">
    <property type="entry name" value="GH"/>
</dbReference>
<dbReference type="GO" id="GO:0005764">
    <property type="term" value="C:lysosome"/>
    <property type="evidence" value="ECO:0007669"/>
    <property type="project" value="TreeGrafter"/>
</dbReference>
<feature type="domain" description="Glycoside hydrolase family 29 N-terminal" evidence="8">
    <location>
        <begin position="15"/>
        <end position="327"/>
    </location>
</feature>
<dbReference type="GO" id="GO:0016139">
    <property type="term" value="P:glycoside catabolic process"/>
    <property type="evidence" value="ECO:0007669"/>
    <property type="project" value="TreeGrafter"/>
</dbReference>
<evidence type="ECO:0000256" key="7">
    <source>
        <dbReference type="SAM" id="SignalP"/>
    </source>
</evidence>
<dbReference type="GO" id="GO:0006004">
    <property type="term" value="P:fucose metabolic process"/>
    <property type="evidence" value="ECO:0007669"/>
    <property type="project" value="InterPro"/>
</dbReference>
<dbReference type="InterPro" id="IPR016286">
    <property type="entry name" value="FUC_metazoa-typ"/>
</dbReference>
<dbReference type="EMBL" id="DXFT01000014">
    <property type="protein sequence ID" value="HIX02623.1"/>
    <property type="molecule type" value="Genomic_DNA"/>
</dbReference>
<keyword evidence="4 7" id="KW-0732">Signal</keyword>
<dbReference type="SUPFAM" id="SSF51445">
    <property type="entry name" value="(Trans)glycosidases"/>
    <property type="match status" value="1"/>
</dbReference>
<proteinExistence type="inferred from homology"/>
<dbReference type="Proteomes" id="UP000824202">
    <property type="component" value="Unassembled WGS sequence"/>
</dbReference>
<dbReference type="GO" id="GO:0004560">
    <property type="term" value="F:alpha-L-fucosidase activity"/>
    <property type="evidence" value="ECO:0007669"/>
    <property type="project" value="InterPro"/>
</dbReference>
<protein>
    <recommendedName>
        <fullName evidence="3">alpha-L-fucosidase</fullName>
        <ecNumber evidence="3">3.2.1.51</ecNumber>
    </recommendedName>
</protein>
<keyword evidence="5" id="KW-0378">Hydrolase</keyword>
<evidence type="ECO:0000256" key="3">
    <source>
        <dbReference type="ARBA" id="ARBA00012662"/>
    </source>
</evidence>
<comment type="function">
    <text evidence="1">Alpha-L-fucosidase is responsible for hydrolyzing the alpha-1,6-linked fucose joined to the reducing-end N-acetylglucosamine of the carbohydrate moieties of glycoproteins.</text>
</comment>
<reference evidence="9" key="1">
    <citation type="journal article" date="2021" name="PeerJ">
        <title>Extensive microbial diversity within the chicken gut microbiome revealed by metagenomics and culture.</title>
        <authorList>
            <person name="Gilroy R."/>
            <person name="Ravi A."/>
            <person name="Getino M."/>
            <person name="Pursley I."/>
            <person name="Horton D.L."/>
            <person name="Alikhan N.F."/>
            <person name="Baker D."/>
            <person name="Gharbi K."/>
            <person name="Hall N."/>
            <person name="Watson M."/>
            <person name="Adriaenssens E.M."/>
            <person name="Foster-Nyarko E."/>
            <person name="Jarju S."/>
            <person name="Secka A."/>
            <person name="Antonio M."/>
            <person name="Oren A."/>
            <person name="Chaudhuri R.R."/>
            <person name="La Ragione R."/>
            <person name="Hildebrand F."/>
            <person name="Pallen M.J."/>
        </authorList>
    </citation>
    <scope>NUCLEOTIDE SEQUENCE</scope>
    <source>
        <strain evidence="9">23274</strain>
    </source>
</reference>
<evidence type="ECO:0000256" key="5">
    <source>
        <dbReference type="ARBA" id="ARBA00022801"/>
    </source>
</evidence>
<evidence type="ECO:0000256" key="2">
    <source>
        <dbReference type="ARBA" id="ARBA00007951"/>
    </source>
</evidence>
<dbReference type="EC" id="3.2.1.51" evidence="3"/>
<dbReference type="SMART" id="SM00812">
    <property type="entry name" value="Alpha_L_fucos"/>
    <property type="match status" value="1"/>
</dbReference>
<dbReference type="PRINTS" id="PR00741">
    <property type="entry name" value="GLHYDRLASE29"/>
</dbReference>
<feature type="signal peptide" evidence="7">
    <location>
        <begin position="1"/>
        <end position="18"/>
    </location>
</feature>
<dbReference type="Pfam" id="PF01120">
    <property type="entry name" value="Alpha_L_fucos"/>
    <property type="match status" value="1"/>
</dbReference>
<comment type="caution">
    <text evidence="9">The sequence shown here is derived from an EMBL/GenBank/DDBJ whole genome shotgun (WGS) entry which is preliminary data.</text>
</comment>
<dbReference type="InterPro" id="IPR000933">
    <property type="entry name" value="Glyco_hydro_29"/>
</dbReference>
<feature type="chain" id="PRO_5038736280" description="alpha-L-fucosidase" evidence="7">
    <location>
        <begin position="19"/>
        <end position="687"/>
    </location>
</feature>
<name>A0A9D1UY83_9BACT</name>
<accession>A0A9D1UY83</accession>
<sequence>MHKLIIAALLLVAQVAAAQQKPNPDWLNQKYSMFIHFGLYSEFGGVWKGQPVKEGYSEQIQSFARIPKEVYAAMAQNFNPVKWNADEIVSLAKAAGMKSIVFTSKHHDGFCMYHSKYTDYNIVDATPFKRDAMKELSEACQRQGVKFAVYFSLIDWHFPGNTITPHNADAVTPEHHRFNMKQVEEIMTQYGPVSEIWFDMGSLTGEQSKELYDLVTRLQPQCMISGRLGNDRGDFSVMGDNQIPDYKIGTPWQTAASFFKETWSYRSWQERGSLDAKVDEKLLGMINVISRGGNYLLNIGPRGDGSVVEFERDALLKMGGWVNRYAEAIYSTTANPFDHAPAWGDITRKGNTLYLFVEHMPANRTIELNGVLGNASRAILLADSRALPLKQKGQTVKIDIPSDVQPDCGMTVVKLSFDGDFRAVPDDILKTTVLTAANAIPVYAYSSMDYYSSFRSTVGYTWHFTGKAPSSTPTLLYTAGNEGDAIRLEIDGKAQDIVLAGGTARPLTVKPESVKWGEARLFGPQEERFNGGDLPEGEGSLRTDIEWGEPITIPTADKQAVYLKHTLTSDCEQDILVAFGIADGFRVVLNGETLSMRTFVGGMERKPEVLKLHLQRGENTLWVELYNRYGDAVEYMIDPSIPQEMHALPLQAVELYPGEIHDCSFRLAHPANKNSDMGLRDIQIELK</sequence>
<keyword evidence="6" id="KW-0326">Glycosidase</keyword>
<evidence type="ECO:0000313" key="10">
    <source>
        <dbReference type="Proteomes" id="UP000824202"/>
    </source>
</evidence>
<evidence type="ECO:0000313" key="9">
    <source>
        <dbReference type="EMBL" id="HIX02623.1"/>
    </source>
</evidence>
<organism evidence="9 10">
    <name type="scientific">Candidatus Odoribacter faecigallinarum</name>
    <dbReference type="NCBI Taxonomy" id="2838706"/>
    <lineage>
        <taxon>Bacteria</taxon>
        <taxon>Pseudomonadati</taxon>
        <taxon>Bacteroidota</taxon>
        <taxon>Bacteroidia</taxon>
        <taxon>Bacteroidales</taxon>
        <taxon>Odoribacteraceae</taxon>
        <taxon>Odoribacter</taxon>
    </lineage>
</organism>
<dbReference type="PANTHER" id="PTHR10030:SF37">
    <property type="entry name" value="ALPHA-L-FUCOSIDASE-RELATED"/>
    <property type="match status" value="1"/>
</dbReference>
<comment type="similarity">
    <text evidence="2">Belongs to the glycosyl hydrolase 29 family.</text>
</comment>
<dbReference type="InterPro" id="IPR013780">
    <property type="entry name" value="Glyco_hydro_b"/>
</dbReference>
<evidence type="ECO:0000256" key="6">
    <source>
        <dbReference type="ARBA" id="ARBA00023295"/>
    </source>
</evidence>
<dbReference type="InterPro" id="IPR057739">
    <property type="entry name" value="Glyco_hydro_29_N"/>
</dbReference>
<dbReference type="AlphaFoldDB" id="A0A9D1UY83"/>
<dbReference type="Gene3D" id="2.60.40.1180">
    <property type="entry name" value="Golgi alpha-mannosidase II"/>
    <property type="match status" value="1"/>
</dbReference>
<evidence type="ECO:0000256" key="1">
    <source>
        <dbReference type="ARBA" id="ARBA00004071"/>
    </source>
</evidence>